<dbReference type="AlphaFoldDB" id="A0A849I4F6"/>
<evidence type="ECO:0000313" key="6">
    <source>
        <dbReference type="Proteomes" id="UP000564885"/>
    </source>
</evidence>
<keyword evidence="6" id="KW-1185">Reference proteome</keyword>
<dbReference type="InterPro" id="IPR016169">
    <property type="entry name" value="FAD-bd_PCMH_sub2"/>
</dbReference>
<dbReference type="SUPFAM" id="SSF56176">
    <property type="entry name" value="FAD-binding/transporter-associated domain-like"/>
    <property type="match status" value="1"/>
</dbReference>
<dbReference type="Gene3D" id="3.30.390.50">
    <property type="entry name" value="CO dehydrogenase flavoprotein, C-terminal domain"/>
    <property type="match status" value="1"/>
</dbReference>
<accession>A0A849I4F6</accession>
<evidence type="ECO:0000313" key="5">
    <source>
        <dbReference type="EMBL" id="NNM70947.1"/>
    </source>
</evidence>
<evidence type="ECO:0000259" key="4">
    <source>
        <dbReference type="PROSITE" id="PS51387"/>
    </source>
</evidence>
<dbReference type="PANTHER" id="PTHR42659:SF2">
    <property type="entry name" value="XANTHINE DEHYDROGENASE SUBUNIT C-RELATED"/>
    <property type="match status" value="1"/>
</dbReference>
<dbReference type="InterPro" id="IPR036318">
    <property type="entry name" value="FAD-bd_PCMH-like_sf"/>
</dbReference>
<comment type="caution">
    <text evidence="5">The sequence shown here is derived from an EMBL/GenBank/DDBJ whole genome shotgun (WGS) entry which is preliminary data.</text>
</comment>
<protein>
    <submittedName>
        <fullName evidence="5">Xanthine dehydrogenase family protein subunit M</fullName>
    </submittedName>
</protein>
<dbReference type="InterPro" id="IPR005107">
    <property type="entry name" value="CO_DH_flav_C"/>
</dbReference>
<gene>
    <name evidence="5" type="ORF">HJG44_00870</name>
</gene>
<keyword evidence="3" id="KW-0560">Oxidoreductase</keyword>
<sequence length="296" mass="31008">MKAPAFDYLAPTSLAGALAALAEHGEAAKLIAGGQSLVPALNLRLLAPGILIDLNGIGELKGVSVQNGHLRLGAMTRHVELERSPVIRQHAPLLAEAIRHVAHPAVRTRGTIGGNLCHADPASELPACMVALGAWFTLAGPDGERRVPANAFFKGVYETDLGPDEILTAIEVPQAGTNRRHAFLELARRSGDYALVGISCTAEMDGDIMARLRPVFFAAGPHPMVADHAASVLNGRKPTAALVQAAAAALADDLSPEGDLQISAHTRIHLARVIFRRAVARLVPEAGLDGPQEVAA</sequence>
<dbReference type="Pfam" id="PF00941">
    <property type="entry name" value="FAD_binding_5"/>
    <property type="match status" value="1"/>
</dbReference>
<dbReference type="InterPro" id="IPR016166">
    <property type="entry name" value="FAD-bd_PCMH"/>
</dbReference>
<proteinExistence type="predicted"/>
<dbReference type="FunFam" id="3.30.465.10:FF:000017">
    <property type="entry name" value="Xanthine dehydrogenase, FAD binding subunit"/>
    <property type="match status" value="1"/>
</dbReference>
<dbReference type="RefSeq" id="WP_171216463.1">
    <property type="nucleotide sequence ID" value="NZ_JABEPP010000001.1"/>
</dbReference>
<dbReference type="SMART" id="SM01092">
    <property type="entry name" value="CO_deh_flav_C"/>
    <property type="match status" value="1"/>
</dbReference>
<dbReference type="InterPro" id="IPR016167">
    <property type="entry name" value="FAD-bd_PCMH_sub1"/>
</dbReference>
<dbReference type="GO" id="GO:0071949">
    <property type="term" value="F:FAD binding"/>
    <property type="evidence" value="ECO:0007669"/>
    <property type="project" value="InterPro"/>
</dbReference>
<dbReference type="InterPro" id="IPR051312">
    <property type="entry name" value="Diverse_Substr_Oxidored"/>
</dbReference>
<evidence type="ECO:0000256" key="3">
    <source>
        <dbReference type="ARBA" id="ARBA00023002"/>
    </source>
</evidence>
<dbReference type="PROSITE" id="PS51387">
    <property type="entry name" value="FAD_PCMH"/>
    <property type="match status" value="1"/>
</dbReference>
<dbReference type="Gene3D" id="3.30.465.10">
    <property type="match status" value="1"/>
</dbReference>
<dbReference type="SUPFAM" id="SSF55447">
    <property type="entry name" value="CO dehydrogenase flavoprotein C-terminal domain-like"/>
    <property type="match status" value="1"/>
</dbReference>
<evidence type="ECO:0000256" key="1">
    <source>
        <dbReference type="ARBA" id="ARBA00022630"/>
    </source>
</evidence>
<dbReference type="InterPro" id="IPR002346">
    <property type="entry name" value="Mopterin_DH_FAD-bd"/>
</dbReference>
<dbReference type="InterPro" id="IPR036683">
    <property type="entry name" value="CO_DH_flav_C_dom_sf"/>
</dbReference>
<reference evidence="5 6" key="1">
    <citation type="submission" date="2020-04" db="EMBL/GenBank/DDBJ databases">
        <title>Enterovirga sp. isolate from soil.</title>
        <authorList>
            <person name="Chea S."/>
            <person name="Kim D.-U."/>
        </authorList>
    </citation>
    <scope>NUCLEOTIDE SEQUENCE [LARGE SCALE GENOMIC DNA]</scope>
    <source>
        <strain evidence="5 6">DB1703</strain>
    </source>
</reference>
<evidence type="ECO:0000256" key="2">
    <source>
        <dbReference type="ARBA" id="ARBA00022827"/>
    </source>
</evidence>
<dbReference type="Proteomes" id="UP000564885">
    <property type="component" value="Unassembled WGS sequence"/>
</dbReference>
<dbReference type="GO" id="GO:0016491">
    <property type="term" value="F:oxidoreductase activity"/>
    <property type="evidence" value="ECO:0007669"/>
    <property type="project" value="UniProtKB-KW"/>
</dbReference>
<dbReference type="PANTHER" id="PTHR42659">
    <property type="entry name" value="XANTHINE DEHYDROGENASE SUBUNIT C-RELATED"/>
    <property type="match status" value="1"/>
</dbReference>
<feature type="domain" description="FAD-binding PCMH-type" evidence="4">
    <location>
        <begin position="1"/>
        <end position="177"/>
    </location>
</feature>
<keyword evidence="1" id="KW-0285">Flavoprotein</keyword>
<dbReference type="Pfam" id="PF03450">
    <property type="entry name" value="CO_deh_flav_C"/>
    <property type="match status" value="1"/>
</dbReference>
<keyword evidence="2" id="KW-0274">FAD</keyword>
<organism evidence="5 6">
    <name type="scientific">Enterovirga aerilata</name>
    <dbReference type="NCBI Taxonomy" id="2730920"/>
    <lineage>
        <taxon>Bacteria</taxon>
        <taxon>Pseudomonadati</taxon>
        <taxon>Pseudomonadota</taxon>
        <taxon>Alphaproteobacteria</taxon>
        <taxon>Hyphomicrobiales</taxon>
        <taxon>Methylobacteriaceae</taxon>
        <taxon>Enterovirga</taxon>
    </lineage>
</organism>
<dbReference type="EMBL" id="JABEPP010000001">
    <property type="protein sequence ID" value="NNM70947.1"/>
    <property type="molecule type" value="Genomic_DNA"/>
</dbReference>
<dbReference type="Gene3D" id="3.30.43.10">
    <property type="entry name" value="Uridine Diphospho-n-acetylenolpyruvylglucosamine Reductase, domain 2"/>
    <property type="match status" value="1"/>
</dbReference>
<name>A0A849I4F6_9HYPH</name>